<accession>A0A8X6SIY0</accession>
<feature type="domain" description="DUF5641" evidence="2">
    <location>
        <begin position="230"/>
        <end position="322"/>
    </location>
</feature>
<proteinExistence type="predicted"/>
<dbReference type="AlphaFoldDB" id="A0A8X6SIY0"/>
<dbReference type="GO" id="GO:0003964">
    <property type="term" value="F:RNA-directed DNA polymerase activity"/>
    <property type="evidence" value="ECO:0007669"/>
    <property type="project" value="UniProtKB-KW"/>
</dbReference>
<dbReference type="InterPro" id="IPR012337">
    <property type="entry name" value="RNaseH-like_sf"/>
</dbReference>
<feature type="region of interest" description="Disordered" evidence="1">
    <location>
        <begin position="325"/>
        <end position="355"/>
    </location>
</feature>
<evidence type="ECO:0000313" key="4">
    <source>
        <dbReference type="Proteomes" id="UP000887159"/>
    </source>
</evidence>
<gene>
    <name evidence="3" type="primary">X975_15193</name>
    <name evidence="3" type="ORF">TNCV_283531</name>
</gene>
<dbReference type="InterPro" id="IPR036397">
    <property type="entry name" value="RNaseH_sf"/>
</dbReference>
<keyword evidence="3" id="KW-0808">Transferase</keyword>
<dbReference type="SUPFAM" id="SSF53098">
    <property type="entry name" value="Ribonuclease H-like"/>
    <property type="match status" value="1"/>
</dbReference>
<dbReference type="EMBL" id="BMAU01021313">
    <property type="protein sequence ID" value="GFY12250.1"/>
    <property type="molecule type" value="Genomic_DNA"/>
</dbReference>
<dbReference type="PANTHER" id="PTHR47331">
    <property type="entry name" value="PHD-TYPE DOMAIN-CONTAINING PROTEIN"/>
    <property type="match status" value="1"/>
</dbReference>
<dbReference type="GO" id="GO:0003676">
    <property type="term" value="F:nucleic acid binding"/>
    <property type="evidence" value="ECO:0007669"/>
    <property type="project" value="InterPro"/>
</dbReference>
<organism evidence="3 4">
    <name type="scientific">Trichonephila clavipes</name>
    <name type="common">Golden silk orbweaver</name>
    <name type="synonym">Nephila clavipes</name>
    <dbReference type="NCBI Taxonomy" id="2585209"/>
    <lineage>
        <taxon>Eukaryota</taxon>
        <taxon>Metazoa</taxon>
        <taxon>Ecdysozoa</taxon>
        <taxon>Arthropoda</taxon>
        <taxon>Chelicerata</taxon>
        <taxon>Arachnida</taxon>
        <taxon>Araneae</taxon>
        <taxon>Araneomorphae</taxon>
        <taxon>Entelegynae</taxon>
        <taxon>Araneoidea</taxon>
        <taxon>Nephilidae</taxon>
        <taxon>Trichonephila</taxon>
    </lineage>
</organism>
<evidence type="ECO:0000313" key="3">
    <source>
        <dbReference type="EMBL" id="GFY12250.1"/>
    </source>
</evidence>
<sequence>MNVITDEEGIKRVKTGITERSDHPEFIYPIILPGECLFTQRLIEYYHRQNCHAGTQILLGILRERFWIPVSLPGDRVNDAAVFEVVGVDLAGPLYVKGGQKSWIVLFTCATYRAVHLELTSLSTDAFLLSLRRFIARRGRPRVIYSDNGTNFRGAHGELSGIDWEKVLKLATIQRIIWKFNPPTAAWPLTYLSENSDDLVPLSPAMFLVENRNLDVPDIDYRDTVNLRKRVRYRQKLLNDLRHRFRKEYLGLLIQNKNKKGPLWEVRLGEIALIGDDIKKRMHWPLAKVIRLIPGKDGKIRTVELKTRIGTMLRPIQRVYPLEVQSTETPNDPLNDCTITNPISSDNLSDPNDSSNVLPRVSKYGRVIKVPEKLDLLNQVLYVFESK</sequence>
<evidence type="ECO:0000259" key="2">
    <source>
        <dbReference type="Pfam" id="PF18701"/>
    </source>
</evidence>
<dbReference type="Gene3D" id="3.30.420.10">
    <property type="entry name" value="Ribonuclease H-like superfamily/Ribonuclease H"/>
    <property type="match status" value="1"/>
</dbReference>
<name>A0A8X6SIY0_TRICX</name>
<dbReference type="Proteomes" id="UP000887159">
    <property type="component" value="Unassembled WGS sequence"/>
</dbReference>
<feature type="compositionally biased region" description="Polar residues" evidence="1">
    <location>
        <begin position="325"/>
        <end position="343"/>
    </location>
</feature>
<keyword evidence="3" id="KW-0695">RNA-directed DNA polymerase</keyword>
<keyword evidence="3" id="KW-0548">Nucleotidyltransferase</keyword>
<dbReference type="PANTHER" id="PTHR47331:SF2">
    <property type="match status" value="1"/>
</dbReference>
<comment type="caution">
    <text evidence="3">The sequence shown here is derived from an EMBL/GenBank/DDBJ whole genome shotgun (WGS) entry which is preliminary data.</text>
</comment>
<evidence type="ECO:0000256" key="1">
    <source>
        <dbReference type="SAM" id="MobiDB-lite"/>
    </source>
</evidence>
<feature type="compositionally biased region" description="Low complexity" evidence="1">
    <location>
        <begin position="344"/>
        <end position="355"/>
    </location>
</feature>
<keyword evidence="4" id="KW-1185">Reference proteome</keyword>
<dbReference type="Pfam" id="PF18701">
    <property type="entry name" value="DUF5641"/>
    <property type="match status" value="1"/>
</dbReference>
<protein>
    <submittedName>
        <fullName evidence="3">Putative RNA-directed DNA polymerase from transposon X-element</fullName>
    </submittedName>
</protein>
<reference evidence="3" key="1">
    <citation type="submission" date="2020-08" db="EMBL/GenBank/DDBJ databases">
        <title>Multicomponent nature underlies the extraordinary mechanical properties of spider dragline silk.</title>
        <authorList>
            <person name="Kono N."/>
            <person name="Nakamura H."/>
            <person name="Mori M."/>
            <person name="Yoshida Y."/>
            <person name="Ohtoshi R."/>
            <person name="Malay A.D."/>
            <person name="Moran D.A.P."/>
            <person name="Tomita M."/>
            <person name="Numata K."/>
            <person name="Arakawa K."/>
        </authorList>
    </citation>
    <scope>NUCLEOTIDE SEQUENCE</scope>
</reference>
<dbReference type="InterPro" id="IPR040676">
    <property type="entry name" value="DUF5641"/>
</dbReference>